<evidence type="ECO:0000313" key="3">
    <source>
        <dbReference type="EMBL" id="MEG3614682.1"/>
    </source>
</evidence>
<dbReference type="InterPro" id="IPR047808">
    <property type="entry name" value="CueP-like"/>
</dbReference>
<comment type="caution">
    <text evidence="3">The sequence shown here is derived from an EMBL/GenBank/DDBJ whole genome shotgun (WGS) entry which is preliminary data.</text>
</comment>
<organism evidence="3 4">
    <name type="scientific">Isoptericola haloaureus</name>
    <dbReference type="NCBI Taxonomy" id="1542902"/>
    <lineage>
        <taxon>Bacteria</taxon>
        <taxon>Bacillati</taxon>
        <taxon>Actinomycetota</taxon>
        <taxon>Actinomycetes</taxon>
        <taxon>Micrococcales</taxon>
        <taxon>Promicromonosporaceae</taxon>
        <taxon>Isoptericola</taxon>
    </lineage>
</organism>
<sequence length="206" mass="21715">MLLHRARQRALLTLTASLAALTLAACSAGEPTPSTDDETAAADTASSASLTDAGLDGLDGREIVDTLDALPLAERPTDLMVSVRPDELLVTTADEGETTVSLEGEDFYVSIAPYVDQTHECYFHSLTTCTGELQNAEVDVLVTDDATGEVVLDETRTTFDNGFVGLWLPRDLDATVTIEHDGMSASSPLSTAGADDATCVTTMQLT</sequence>
<evidence type="ECO:0000256" key="1">
    <source>
        <dbReference type="SAM" id="MobiDB-lite"/>
    </source>
</evidence>
<dbReference type="Pfam" id="PF21172">
    <property type="entry name" value="CueP"/>
    <property type="match status" value="1"/>
</dbReference>
<protein>
    <submittedName>
        <fullName evidence="3">CueP family metal-binding protein</fullName>
    </submittedName>
</protein>
<dbReference type="NCBIfam" id="NF038094">
    <property type="entry name" value="CueP_fam"/>
    <property type="match status" value="1"/>
</dbReference>
<feature type="region of interest" description="Disordered" evidence="1">
    <location>
        <begin position="28"/>
        <end position="48"/>
    </location>
</feature>
<reference evidence="3" key="2">
    <citation type="submission" date="2024-02" db="EMBL/GenBank/DDBJ databases">
        <authorList>
            <person name="Prathaban M."/>
            <person name="Mythili R."/>
            <person name="Sharmila Devi N."/>
            <person name="Sobanaa M."/>
            <person name="Prathiviraj R."/>
            <person name="Selvin J."/>
        </authorList>
    </citation>
    <scope>NUCLEOTIDE SEQUENCE</scope>
    <source>
        <strain evidence="3">MP1014</strain>
    </source>
</reference>
<dbReference type="Gene3D" id="2.60.40.3700">
    <property type="match status" value="1"/>
</dbReference>
<dbReference type="PROSITE" id="PS51257">
    <property type="entry name" value="PROKAR_LIPOPROTEIN"/>
    <property type="match status" value="1"/>
</dbReference>
<evidence type="ECO:0000313" key="4">
    <source>
        <dbReference type="Proteomes" id="UP001310387"/>
    </source>
</evidence>
<proteinExistence type="predicted"/>
<gene>
    <name evidence="3" type="ORF">V5O49_06040</name>
</gene>
<reference evidence="3" key="1">
    <citation type="journal article" date="2024" name="Antonie Van Leeuwenhoek">
        <title>Isoptericola haloaureus sp. nov., a dimorphic actinobacterium isolated from mangrove sediments of southeast India, implicating biosaline agricultural significance through nitrogen fixation and salt tolerance genes.</title>
        <authorList>
            <person name="Prathaban M."/>
            <person name="Prathiviraj R."/>
            <person name="Ravichandran M."/>
            <person name="Natarajan S.D."/>
            <person name="Sobanaa M."/>
            <person name="Hari Krishna Kumar S."/>
            <person name="Chandrasekar V."/>
            <person name="Selvin J."/>
        </authorList>
    </citation>
    <scope>NUCLEOTIDE SEQUENCE</scope>
    <source>
        <strain evidence="3">MP1014</strain>
    </source>
</reference>
<keyword evidence="2" id="KW-0732">Signal</keyword>
<dbReference type="RefSeq" id="WP_332901444.1">
    <property type="nucleotide sequence ID" value="NZ_JBAGLP010000116.1"/>
</dbReference>
<accession>A0ABU7Z5C6</accession>
<dbReference type="EMBL" id="JBAGLP010000116">
    <property type="protein sequence ID" value="MEG3614682.1"/>
    <property type="molecule type" value="Genomic_DNA"/>
</dbReference>
<keyword evidence="4" id="KW-1185">Reference proteome</keyword>
<name>A0ABU7Z5C6_9MICO</name>
<feature type="signal peptide" evidence="2">
    <location>
        <begin position="1"/>
        <end position="27"/>
    </location>
</feature>
<dbReference type="Proteomes" id="UP001310387">
    <property type="component" value="Unassembled WGS sequence"/>
</dbReference>
<evidence type="ECO:0000256" key="2">
    <source>
        <dbReference type="SAM" id="SignalP"/>
    </source>
</evidence>
<feature type="chain" id="PRO_5047496098" evidence="2">
    <location>
        <begin position="28"/>
        <end position="206"/>
    </location>
</feature>